<name>A0A1S3YSU2_TOBAC</name>
<organism evidence="2">
    <name type="scientific">Nicotiana tabacum</name>
    <name type="common">Common tobacco</name>
    <dbReference type="NCBI Taxonomy" id="4097"/>
    <lineage>
        <taxon>Eukaryota</taxon>
        <taxon>Viridiplantae</taxon>
        <taxon>Streptophyta</taxon>
        <taxon>Embryophyta</taxon>
        <taxon>Tracheophyta</taxon>
        <taxon>Spermatophyta</taxon>
        <taxon>Magnoliopsida</taxon>
        <taxon>eudicotyledons</taxon>
        <taxon>Gunneridae</taxon>
        <taxon>Pentapetalae</taxon>
        <taxon>asterids</taxon>
        <taxon>lamiids</taxon>
        <taxon>Solanales</taxon>
        <taxon>Solanaceae</taxon>
        <taxon>Nicotianoideae</taxon>
        <taxon>Nicotianeae</taxon>
        <taxon>Nicotiana</taxon>
    </lineage>
</organism>
<dbReference type="AlphaFoldDB" id="A0A1S3YSU2"/>
<dbReference type="RefSeq" id="XP_016455301.1">
    <property type="nucleotide sequence ID" value="XM_016599815.1"/>
</dbReference>
<reference evidence="2" key="1">
    <citation type="submission" date="2025-08" db="UniProtKB">
        <authorList>
            <consortium name="RefSeq"/>
        </authorList>
    </citation>
    <scope>IDENTIFICATION</scope>
</reference>
<evidence type="ECO:0000313" key="2">
    <source>
        <dbReference type="RefSeq" id="XP_016455301.1"/>
    </source>
</evidence>
<dbReference type="OrthoDB" id="1302679at2759"/>
<proteinExistence type="predicted"/>
<dbReference type="KEGG" id="nta:107779382"/>
<sequence>MASMQCYKAEGKEFDCYSHEKSSCTYQKPTNYSNSGHQQSYYEKERCYETNPGMTGYGTSHGHQHELGNGYGSTNPCGPMMGHGSDHGKMGYGSGHNTHGMMGYGTGHNTHMQKPGFSGMGSGALGHVMGFGKKHEGHGHGHGGYGMGAASGCTTTYKKQHHRRKGKGGYGSGSGSDCSDSSDDERRC</sequence>
<feature type="compositionally biased region" description="Basic residues" evidence="1">
    <location>
        <begin position="158"/>
        <end position="167"/>
    </location>
</feature>
<accession>A0A1S3YSU2</accession>
<dbReference type="PaxDb" id="4097-A0A1S3YSU2"/>
<protein>
    <submittedName>
        <fullName evidence="2">Keratin-associated protein 21-1-like</fullName>
    </submittedName>
</protein>
<feature type="region of interest" description="Disordered" evidence="1">
    <location>
        <begin position="153"/>
        <end position="188"/>
    </location>
</feature>
<evidence type="ECO:0000256" key="1">
    <source>
        <dbReference type="SAM" id="MobiDB-lite"/>
    </source>
</evidence>
<gene>
    <name evidence="2" type="primary">LOC107779382</name>
</gene>